<feature type="active site" description="Proton donor" evidence="3">
    <location>
        <position position="75"/>
    </location>
</feature>
<dbReference type="PROSITE" id="PS00126">
    <property type="entry name" value="PDEASE_I_1"/>
    <property type="match status" value="1"/>
</dbReference>
<feature type="domain" description="PDEase" evidence="5">
    <location>
        <begin position="1"/>
        <end position="160"/>
    </location>
</feature>
<proteinExistence type="predicted"/>
<dbReference type="InterPro" id="IPR036971">
    <property type="entry name" value="PDEase_catalytic_dom_sf"/>
</dbReference>
<sequence length="160" mass="18075">MRQMSSGPGIEPATATLRTEGLQTWGALPSTPPEHTPVVLSYHASATEEETQELQTLCQWVLSVRKNYRKSVAYHNWRHALNTAQCMFALLKSGRLQNNLNDVEILALMIATLCHDLDHRGVNNSYIQRYSRKSERGDGGYTCNQWIYSAGDCYVTIVQE</sequence>
<feature type="binding site" evidence="4">
    <location>
        <position position="115"/>
    </location>
    <ligand>
        <name>Zn(2+)</name>
        <dbReference type="ChEBI" id="CHEBI:29105"/>
        <label>1</label>
    </ligand>
</feature>
<keyword evidence="7" id="KW-1185">Reference proteome</keyword>
<dbReference type="PRINTS" id="PR00387">
    <property type="entry name" value="PDIESTERASE1"/>
</dbReference>
<evidence type="ECO:0000256" key="4">
    <source>
        <dbReference type="PIRSR" id="PIRSR623088-3"/>
    </source>
</evidence>
<dbReference type="PROSITE" id="PS51845">
    <property type="entry name" value="PDEASE_I_2"/>
    <property type="match status" value="1"/>
</dbReference>
<dbReference type="InterPro" id="IPR023174">
    <property type="entry name" value="PDEase_CS"/>
</dbReference>
<keyword evidence="2" id="KW-0378">Hydrolase</keyword>
<name>A0A315VAP7_GAMAF</name>
<dbReference type="PANTHER" id="PTHR11347">
    <property type="entry name" value="CYCLIC NUCLEOTIDE PHOSPHODIESTERASE"/>
    <property type="match status" value="1"/>
</dbReference>
<dbReference type="AlphaFoldDB" id="A0A315VAP7"/>
<evidence type="ECO:0000313" key="6">
    <source>
        <dbReference type="EMBL" id="PWA16045.1"/>
    </source>
</evidence>
<keyword evidence="1 4" id="KW-0479">Metal-binding</keyword>
<dbReference type="EMBL" id="NHOQ01002526">
    <property type="protein sequence ID" value="PWA16045.1"/>
    <property type="molecule type" value="Genomic_DNA"/>
</dbReference>
<evidence type="ECO:0000313" key="7">
    <source>
        <dbReference type="Proteomes" id="UP000250572"/>
    </source>
</evidence>
<protein>
    <recommendedName>
        <fullName evidence="5">PDEase domain-containing protein</fullName>
    </recommendedName>
</protein>
<reference evidence="6 7" key="1">
    <citation type="journal article" date="2018" name="G3 (Bethesda)">
        <title>A High-Quality Reference Genome for the Invasive Mosquitofish Gambusia affinis Using a Chicago Library.</title>
        <authorList>
            <person name="Hoffberg S.L."/>
            <person name="Troendle N.J."/>
            <person name="Glenn T.C."/>
            <person name="Mahmud O."/>
            <person name="Louha S."/>
            <person name="Chalopin D."/>
            <person name="Bennetzen J.L."/>
            <person name="Mauricio R."/>
        </authorList>
    </citation>
    <scope>NUCLEOTIDE SEQUENCE [LARGE SCALE GENOMIC DNA]</scope>
    <source>
        <strain evidence="6">NE01/NJP1002.9</strain>
        <tissue evidence="6">Muscle</tissue>
    </source>
</reference>
<evidence type="ECO:0000256" key="2">
    <source>
        <dbReference type="ARBA" id="ARBA00022801"/>
    </source>
</evidence>
<evidence type="ECO:0000259" key="5">
    <source>
        <dbReference type="PROSITE" id="PS51845"/>
    </source>
</evidence>
<dbReference type="Gene3D" id="1.10.1300.10">
    <property type="entry name" value="3'5'-cyclic nucleotide phosphodiesterase, catalytic domain"/>
    <property type="match status" value="1"/>
</dbReference>
<gene>
    <name evidence="6" type="ORF">CCH79_00018747</name>
</gene>
<dbReference type="Pfam" id="PF00233">
    <property type="entry name" value="PDEase_I"/>
    <property type="match status" value="1"/>
</dbReference>
<evidence type="ECO:0000256" key="3">
    <source>
        <dbReference type="PIRSR" id="PIRSR623088-1"/>
    </source>
</evidence>
<feature type="binding site" evidence="4">
    <location>
        <position position="116"/>
    </location>
    <ligand>
        <name>Zn(2+)</name>
        <dbReference type="ChEBI" id="CHEBI:29105"/>
        <label>2</label>
    </ligand>
</feature>
<dbReference type="GO" id="GO:0046872">
    <property type="term" value="F:metal ion binding"/>
    <property type="evidence" value="ECO:0007669"/>
    <property type="project" value="UniProtKB-KW"/>
</dbReference>
<accession>A0A315VAP7</accession>
<comment type="caution">
    <text evidence="6">The sequence shown here is derived from an EMBL/GenBank/DDBJ whole genome shotgun (WGS) entry which is preliminary data.</text>
</comment>
<dbReference type="InterPro" id="IPR002073">
    <property type="entry name" value="PDEase_catalytic_dom"/>
</dbReference>
<dbReference type="InterPro" id="IPR003607">
    <property type="entry name" value="HD/PDEase_dom"/>
</dbReference>
<organism evidence="6 7">
    <name type="scientific">Gambusia affinis</name>
    <name type="common">Western mosquitofish</name>
    <name type="synonym">Heterandria affinis</name>
    <dbReference type="NCBI Taxonomy" id="33528"/>
    <lineage>
        <taxon>Eukaryota</taxon>
        <taxon>Metazoa</taxon>
        <taxon>Chordata</taxon>
        <taxon>Craniata</taxon>
        <taxon>Vertebrata</taxon>
        <taxon>Euteleostomi</taxon>
        <taxon>Actinopterygii</taxon>
        <taxon>Neopterygii</taxon>
        <taxon>Teleostei</taxon>
        <taxon>Neoteleostei</taxon>
        <taxon>Acanthomorphata</taxon>
        <taxon>Ovalentaria</taxon>
        <taxon>Atherinomorphae</taxon>
        <taxon>Cyprinodontiformes</taxon>
        <taxon>Poeciliidae</taxon>
        <taxon>Poeciliinae</taxon>
        <taxon>Gambusia</taxon>
    </lineage>
</organism>
<dbReference type="Proteomes" id="UP000250572">
    <property type="component" value="Unassembled WGS sequence"/>
</dbReference>
<evidence type="ECO:0000256" key="1">
    <source>
        <dbReference type="ARBA" id="ARBA00022723"/>
    </source>
</evidence>
<dbReference type="GO" id="GO:0007165">
    <property type="term" value="P:signal transduction"/>
    <property type="evidence" value="ECO:0007669"/>
    <property type="project" value="InterPro"/>
</dbReference>
<dbReference type="GO" id="GO:0004114">
    <property type="term" value="F:3',5'-cyclic-nucleotide phosphodiesterase activity"/>
    <property type="evidence" value="ECO:0007669"/>
    <property type="project" value="InterPro"/>
</dbReference>
<dbReference type="CDD" id="cd00077">
    <property type="entry name" value="HDc"/>
    <property type="match status" value="1"/>
</dbReference>
<dbReference type="InterPro" id="IPR023088">
    <property type="entry name" value="PDEase"/>
</dbReference>
<dbReference type="SUPFAM" id="SSF109604">
    <property type="entry name" value="HD-domain/PDEase-like"/>
    <property type="match status" value="1"/>
</dbReference>
<feature type="binding site" evidence="4">
    <location>
        <position position="116"/>
    </location>
    <ligand>
        <name>Zn(2+)</name>
        <dbReference type="ChEBI" id="CHEBI:29105"/>
        <label>1</label>
    </ligand>
</feature>
<dbReference type="SMART" id="SM00471">
    <property type="entry name" value="HDc"/>
    <property type="match status" value="1"/>
</dbReference>
<feature type="binding site" evidence="4">
    <location>
        <position position="79"/>
    </location>
    <ligand>
        <name>Zn(2+)</name>
        <dbReference type="ChEBI" id="CHEBI:29105"/>
        <label>1</label>
    </ligand>
</feature>